<feature type="non-terminal residue" evidence="2">
    <location>
        <position position="87"/>
    </location>
</feature>
<evidence type="ECO:0000313" key="2">
    <source>
        <dbReference type="EMBL" id="JAC28387.1"/>
    </source>
</evidence>
<dbReference type="AlphaFoldDB" id="A0A023G3P9"/>
<protein>
    <submittedName>
        <fullName evidence="2">Uncharacterized protein</fullName>
    </submittedName>
</protein>
<sequence length="87" mass="8590">MNPPGSHGFTFGTPQAQTSPFTFAVSPQATTTTGAQPGFGAQAATPGSQPFSFGTQTATVAPTGVAQPFSFGAAAQPAATQAQPFSL</sequence>
<evidence type="ECO:0000256" key="1">
    <source>
        <dbReference type="SAM" id="MobiDB-lite"/>
    </source>
</evidence>
<accession>A0A023G3P9</accession>
<feature type="compositionally biased region" description="Polar residues" evidence="1">
    <location>
        <begin position="12"/>
        <end position="35"/>
    </location>
</feature>
<organism evidence="2">
    <name type="scientific">Amblyomma triste</name>
    <name type="common">Neotropical tick</name>
    <dbReference type="NCBI Taxonomy" id="251400"/>
    <lineage>
        <taxon>Eukaryota</taxon>
        <taxon>Metazoa</taxon>
        <taxon>Ecdysozoa</taxon>
        <taxon>Arthropoda</taxon>
        <taxon>Chelicerata</taxon>
        <taxon>Arachnida</taxon>
        <taxon>Acari</taxon>
        <taxon>Parasitiformes</taxon>
        <taxon>Ixodida</taxon>
        <taxon>Ixodoidea</taxon>
        <taxon>Ixodidae</taxon>
        <taxon>Amblyomminae</taxon>
        <taxon>Amblyomma</taxon>
    </lineage>
</organism>
<feature type="compositionally biased region" description="Polar residues" evidence="1">
    <location>
        <begin position="45"/>
        <end position="56"/>
    </location>
</feature>
<reference evidence="2" key="1">
    <citation type="submission" date="2014-03" db="EMBL/GenBank/DDBJ databases">
        <title>The sialotranscriptome of Amblyomma triste, Amblyomma parvum and Amblyomma cajennense ticks, uncovered by 454-based RNA-seq.</title>
        <authorList>
            <person name="Garcia G.R."/>
            <person name="Gardinassi L.G."/>
            <person name="Ribeiro J.M."/>
            <person name="Anatriello E."/>
            <person name="Ferreira B.R."/>
            <person name="Moreira H.N."/>
            <person name="Mafra C."/>
            <person name="Olegario M.M."/>
            <person name="Szabo P.J."/>
            <person name="Miranda-Santos I.K."/>
            <person name="Maruyama S.R."/>
        </authorList>
    </citation>
    <scope>NUCLEOTIDE SEQUENCE</scope>
    <source>
        <strain evidence="2">Mato Grasso do Sul</strain>
        <tissue evidence="2">Salivary glands</tissue>
    </source>
</reference>
<feature type="region of interest" description="Disordered" evidence="1">
    <location>
        <begin position="1"/>
        <end position="56"/>
    </location>
</feature>
<proteinExistence type="evidence at transcript level"/>
<dbReference type="EMBL" id="GBBM01007031">
    <property type="protein sequence ID" value="JAC28387.1"/>
    <property type="molecule type" value="mRNA"/>
</dbReference>
<name>A0A023G3P9_AMBTT</name>